<dbReference type="Proteomes" id="UP001147782">
    <property type="component" value="Unassembled WGS sequence"/>
</dbReference>
<dbReference type="GO" id="GO:0008270">
    <property type="term" value="F:zinc ion binding"/>
    <property type="evidence" value="ECO:0007669"/>
    <property type="project" value="InterPro"/>
</dbReference>
<keyword evidence="9" id="KW-1185">Reference proteome</keyword>
<dbReference type="Pfam" id="PF04082">
    <property type="entry name" value="Fungal_trans"/>
    <property type="match status" value="1"/>
</dbReference>
<dbReference type="InterPro" id="IPR007219">
    <property type="entry name" value="XnlR_reg_dom"/>
</dbReference>
<dbReference type="PANTHER" id="PTHR46910">
    <property type="entry name" value="TRANSCRIPTION FACTOR PDR1"/>
    <property type="match status" value="1"/>
</dbReference>
<evidence type="ECO:0000256" key="3">
    <source>
        <dbReference type="ARBA" id="ARBA00023125"/>
    </source>
</evidence>
<dbReference type="GO" id="GO:0003700">
    <property type="term" value="F:DNA-binding transcription factor activity"/>
    <property type="evidence" value="ECO:0007669"/>
    <property type="project" value="InterPro"/>
</dbReference>
<sequence>MASSVPVERASTAERRDLNVPLNSTLVSTVNYIGKKTQEMVSNAGEPTAIIVDSLLAEQTDTNPKRPQNTLVSPGPTDTLPSNNGTGDSLQWDLEYPSAVDQLHQQHSLETTAYSEVENGYTSLAQGWELQVPMDYWDLDLPVNMEAFEPESTILGPKTVSTLSETGRVSGIFSFAGDQTETNLQPAIPVGLFIAKDPRVNSFIGLHSAGSTLAICLKDCSASSQILGQLDHVQFLFNAGPHINECNVPEETKTLSREFPARDFAEFGIRAYFRNIHPIYPIIDRQIFLENWPSLYNTEPEQLDAITYSAFVLLVAIGALSDSSRCGVTDYQTSVLKLYWQSWYLLDKVTGSPFLPSVQVLVLHVILQIQLNKEGFAWVLCGTASRMAQSLGLHRRSPTRFNLGEPEVYLRSHLWWAILSLDSFLSAVECRPPSLPPSMCDHDILPLNINTLPMDACTGDVADTYYWSLRLTRIRHEYCVIVNRCESVYSRLDALATLDHRLLQWREEVPPDIRPGQQIIAPKALYHFVALLHLDYFHILCSIHWASILSTTNPVILKAHQSIRIQSSEHICVAAARSFVDVLNGLNTEYDGSTLFPIT</sequence>
<evidence type="ECO:0000256" key="4">
    <source>
        <dbReference type="ARBA" id="ARBA00023163"/>
    </source>
</evidence>
<dbReference type="GO" id="GO:0005634">
    <property type="term" value="C:nucleus"/>
    <property type="evidence" value="ECO:0007669"/>
    <property type="project" value="UniProtKB-SubCell"/>
</dbReference>
<gene>
    <name evidence="8" type="ORF">N7496_001526</name>
</gene>
<feature type="domain" description="Xylanolytic transcriptional activator regulatory" evidence="7">
    <location>
        <begin position="377"/>
        <end position="452"/>
    </location>
</feature>
<keyword evidence="4" id="KW-0804">Transcription</keyword>
<name>A0A9W9VW72_9EURO</name>
<evidence type="ECO:0000259" key="7">
    <source>
        <dbReference type="SMART" id="SM00906"/>
    </source>
</evidence>
<dbReference type="GeneID" id="81433634"/>
<dbReference type="OrthoDB" id="39175at2759"/>
<dbReference type="GO" id="GO:0006351">
    <property type="term" value="P:DNA-templated transcription"/>
    <property type="evidence" value="ECO:0007669"/>
    <property type="project" value="InterPro"/>
</dbReference>
<proteinExistence type="predicted"/>
<dbReference type="AlphaFoldDB" id="A0A9W9VW72"/>
<reference evidence="8" key="2">
    <citation type="journal article" date="2023" name="IMA Fungus">
        <title>Comparative genomic study of the Penicillium genus elucidates a diverse pangenome and 15 lateral gene transfer events.</title>
        <authorList>
            <person name="Petersen C."/>
            <person name="Sorensen T."/>
            <person name="Nielsen M.R."/>
            <person name="Sondergaard T.E."/>
            <person name="Sorensen J.L."/>
            <person name="Fitzpatrick D.A."/>
            <person name="Frisvad J.C."/>
            <person name="Nielsen K.L."/>
        </authorList>
    </citation>
    <scope>NUCLEOTIDE SEQUENCE</scope>
    <source>
        <strain evidence="8">IBT 29864</strain>
    </source>
</reference>
<dbReference type="InterPro" id="IPR050987">
    <property type="entry name" value="AtrR-like"/>
</dbReference>
<feature type="region of interest" description="Disordered" evidence="6">
    <location>
        <begin position="61"/>
        <end position="90"/>
    </location>
</feature>
<comment type="caution">
    <text evidence="8">The sequence shown here is derived from an EMBL/GenBank/DDBJ whole genome shotgun (WGS) entry which is preliminary data.</text>
</comment>
<protein>
    <recommendedName>
        <fullName evidence="7">Xylanolytic transcriptional activator regulatory domain-containing protein</fullName>
    </recommendedName>
</protein>
<evidence type="ECO:0000256" key="6">
    <source>
        <dbReference type="SAM" id="MobiDB-lite"/>
    </source>
</evidence>
<evidence type="ECO:0000256" key="5">
    <source>
        <dbReference type="ARBA" id="ARBA00023242"/>
    </source>
</evidence>
<evidence type="ECO:0000313" key="9">
    <source>
        <dbReference type="Proteomes" id="UP001147782"/>
    </source>
</evidence>
<comment type="subcellular location">
    <subcellularLocation>
        <location evidence="1">Nucleus</location>
    </subcellularLocation>
</comment>
<dbReference type="PANTHER" id="PTHR46910:SF37">
    <property type="entry name" value="ZN(II)2CYS6 TRANSCRIPTION FACTOR (EUROFUNG)"/>
    <property type="match status" value="1"/>
</dbReference>
<dbReference type="CDD" id="cd12148">
    <property type="entry name" value="fungal_TF_MHR"/>
    <property type="match status" value="1"/>
</dbReference>
<dbReference type="SMART" id="SM00906">
    <property type="entry name" value="Fungal_trans"/>
    <property type="match status" value="1"/>
</dbReference>
<keyword evidence="3" id="KW-0238">DNA-binding</keyword>
<dbReference type="GO" id="GO:0003677">
    <property type="term" value="F:DNA binding"/>
    <property type="evidence" value="ECO:0007669"/>
    <property type="project" value="UniProtKB-KW"/>
</dbReference>
<accession>A0A9W9VW72</accession>
<evidence type="ECO:0000256" key="2">
    <source>
        <dbReference type="ARBA" id="ARBA00023015"/>
    </source>
</evidence>
<reference evidence="8" key="1">
    <citation type="submission" date="2022-11" db="EMBL/GenBank/DDBJ databases">
        <authorList>
            <person name="Petersen C."/>
        </authorList>
    </citation>
    <scope>NUCLEOTIDE SEQUENCE</scope>
    <source>
        <strain evidence="8">IBT 29864</strain>
    </source>
</reference>
<evidence type="ECO:0000256" key="1">
    <source>
        <dbReference type="ARBA" id="ARBA00004123"/>
    </source>
</evidence>
<feature type="compositionally biased region" description="Polar residues" evidence="6">
    <location>
        <begin position="79"/>
        <end position="89"/>
    </location>
</feature>
<keyword evidence="2" id="KW-0805">Transcription regulation</keyword>
<keyword evidence="5" id="KW-0539">Nucleus</keyword>
<organism evidence="8 9">
    <name type="scientific">Penicillium cataractarum</name>
    <dbReference type="NCBI Taxonomy" id="2100454"/>
    <lineage>
        <taxon>Eukaryota</taxon>
        <taxon>Fungi</taxon>
        <taxon>Dikarya</taxon>
        <taxon>Ascomycota</taxon>
        <taxon>Pezizomycotina</taxon>
        <taxon>Eurotiomycetes</taxon>
        <taxon>Eurotiomycetidae</taxon>
        <taxon>Eurotiales</taxon>
        <taxon>Aspergillaceae</taxon>
        <taxon>Penicillium</taxon>
    </lineage>
</organism>
<dbReference type="EMBL" id="JAPZBS010000001">
    <property type="protein sequence ID" value="KAJ5390458.1"/>
    <property type="molecule type" value="Genomic_DNA"/>
</dbReference>
<evidence type="ECO:0000313" key="8">
    <source>
        <dbReference type="EMBL" id="KAJ5390458.1"/>
    </source>
</evidence>
<feature type="compositionally biased region" description="Polar residues" evidence="6">
    <location>
        <begin position="61"/>
        <end position="72"/>
    </location>
</feature>
<dbReference type="RefSeq" id="XP_056561186.1">
    <property type="nucleotide sequence ID" value="XM_056694457.1"/>
</dbReference>